<evidence type="ECO:0000256" key="1">
    <source>
        <dbReference type="SAM" id="MobiDB-lite"/>
    </source>
</evidence>
<feature type="region of interest" description="Disordered" evidence="1">
    <location>
        <begin position="486"/>
        <end position="507"/>
    </location>
</feature>
<feature type="compositionally biased region" description="Basic and acidic residues" evidence="1">
    <location>
        <begin position="488"/>
        <end position="507"/>
    </location>
</feature>
<proteinExistence type="predicted"/>
<accession>A0A9W8NJQ7</accession>
<evidence type="ECO:0000313" key="3">
    <source>
        <dbReference type="Proteomes" id="UP001148614"/>
    </source>
</evidence>
<dbReference type="VEuPathDB" id="FungiDB:F4678DRAFT_486021"/>
<dbReference type="EMBL" id="JANPWZ010000246">
    <property type="protein sequence ID" value="KAJ3578190.1"/>
    <property type="molecule type" value="Genomic_DNA"/>
</dbReference>
<protein>
    <submittedName>
        <fullName evidence="2">Uncharacterized protein</fullName>
    </submittedName>
</protein>
<dbReference type="Proteomes" id="UP001148614">
    <property type="component" value="Unassembled WGS sequence"/>
</dbReference>
<keyword evidence="3" id="KW-1185">Reference proteome</keyword>
<reference evidence="2" key="1">
    <citation type="submission" date="2022-07" db="EMBL/GenBank/DDBJ databases">
        <title>Genome Sequence of Xylaria arbuscula.</title>
        <authorList>
            <person name="Buettner E."/>
        </authorList>
    </citation>
    <scope>NUCLEOTIDE SEQUENCE</scope>
    <source>
        <strain evidence="2">VT107</strain>
    </source>
</reference>
<gene>
    <name evidence="2" type="ORF">NPX13_g2368</name>
</gene>
<organism evidence="2 3">
    <name type="scientific">Xylaria arbuscula</name>
    <dbReference type="NCBI Taxonomy" id="114810"/>
    <lineage>
        <taxon>Eukaryota</taxon>
        <taxon>Fungi</taxon>
        <taxon>Dikarya</taxon>
        <taxon>Ascomycota</taxon>
        <taxon>Pezizomycotina</taxon>
        <taxon>Sordariomycetes</taxon>
        <taxon>Xylariomycetidae</taxon>
        <taxon>Xylariales</taxon>
        <taxon>Xylariaceae</taxon>
        <taxon>Xylaria</taxon>
    </lineage>
</organism>
<sequence>MAQPGATIREVGFREELPSSPWAARFPSRLSLISQQNVNHSALVPMPRVDDPVYYDQDQEGGPPQNDAELDKALLSEMLQLDHVEGLLTWERLLLNRYLFFSPNSGPVSSGHQLADKQPSGQQGLGTNVEINLAVYERERIKVDETQWFSFLRKDRWFDWLGQTPDFAKKERRKWTVDDPKIWEFIKTSTELVNRILQALIKDRHEGAPNTAVRSHRLLAAMVHELMHAVMRARHFDEPRLSKFIHGDYREPFLNGKGYRETGHYLDQLLFGGTTFTKPSNDIYDEESLSLPPPMGIAITQWNLDAEPVLSQREAVKETNHTSSAWASKLLGEYFWKDPRYPEKSHNSFHRSYVAPKSTELIELDSLPHIYDEDRALATEWETKQLIWIDWRDTWDEKGEDKWLQTPWNDTEGRNQCFIFSKAFANQDIVTCALAAKKLVDKVKWDTGKNYQQQPPSQKEISGWLWHCIGLLMTASIPIIKQPHKQRGFVDERRSRHEPSREAKAAGHNDQVVARIYFGDTPATAGASEYYSIEGKKKKLDVSQMDHLERIDEFNKLLMKTGLQVPNNLYCAITQAARDIHADRQGMPRTMGRSHVTNWSSKWYFKFPTYDSSLIQFSLGETKWHLVAAT</sequence>
<dbReference type="AlphaFoldDB" id="A0A9W8NJQ7"/>
<evidence type="ECO:0000313" key="2">
    <source>
        <dbReference type="EMBL" id="KAJ3578190.1"/>
    </source>
</evidence>
<comment type="caution">
    <text evidence="2">The sequence shown here is derived from an EMBL/GenBank/DDBJ whole genome shotgun (WGS) entry which is preliminary data.</text>
</comment>
<name>A0A9W8NJQ7_9PEZI</name>